<keyword evidence="3" id="KW-0808">Transferase</keyword>
<dbReference type="Pfam" id="PF16581">
    <property type="entry name" value="HIGH_NTase1_ass"/>
    <property type="match status" value="1"/>
</dbReference>
<dbReference type="SUPFAM" id="SSF52374">
    <property type="entry name" value="Nucleotidylyl transferase"/>
    <property type="match status" value="1"/>
</dbReference>
<protein>
    <submittedName>
        <fullName evidence="3">Cytidyltransferase-like domain-containing protein</fullName>
    </submittedName>
</protein>
<dbReference type="InterPro" id="IPR014729">
    <property type="entry name" value="Rossmann-like_a/b/a_fold"/>
</dbReference>
<dbReference type="Gene3D" id="3.40.50.620">
    <property type="entry name" value="HUPs"/>
    <property type="match status" value="1"/>
</dbReference>
<feature type="domain" description="Cytidyltransferase-like" evidence="1">
    <location>
        <begin position="8"/>
        <end position="68"/>
    </location>
</feature>
<accession>A0A1I4I0A1</accession>
<name>A0A1I4I0A1_METOL</name>
<evidence type="ECO:0000259" key="1">
    <source>
        <dbReference type="Pfam" id="PF01467"/>
    </source>
</evidence>
<dbReference type="EMBL" id="FOTL01000013">
    <property type="protein sequence ID" value="SFL47855.1"/>
    <property type="molecule type" value="Genomic_DNA"/>
</dbReference>
<proteinExistence type="predicted"/>
<dbReference type="GO" id="GO:0006747">
    <property type="term" value="P:FAD biosynthetic process"/>
    <property type="evidence" value="ECO:0007669"/>
    <property type="project" value="UniProtKB-UniPathway"/>
</dbReference>
<dbReference type="GO" id="GO:0016740">
    <property type="term" value="F:transferase activity"/>
    <property type="evidence" value="ECO:0007669"/>
    <property type="project" value="UniProtKB-KW"/>
</dbReference>
<evidence type="ECO:0000313" key="3">
    <source>
        <dbReference type="EMBL" id="SFL47855.1"/>
    </source>
</evidence>
<evidence type="ECO:0000259" key="2">
    <source>
        <dbReference type="Pfam" id="PF16581"/>
    </source>
</evidence>
<gene>
    <name evidence="3" type="ORF">SAMN02910297_01000</name>
</gene>
<dbReference type="InterPro" id="IPR004821">
    <property type="entry name" value="Cyt_trans-like"/>
</dbReference>
<organism evidence="3 4">
    <name type="scientific">Methanobrevibacter olleyae</name>
    <dbReference type="NCBI Taxonomy" id="294671"/>
    <lineage>
        <taxon>Archaea</taxon>
        <taxon>Methanobacteriati</taxon>
        <taxon>Methanobacteriota</taxon>
        <taxon>Methanomada group</taxon>
        <taxon>Methanobacteria</taxon>
        <taxon>Methanobacteriales</taxon>
        <taxon>Methanobacteriaceae</taxon>
        <taxon>Methanobrevibacter</taxon>
    </lineage>
</organism>
<dbReference type="Proteomes" id="UP000183442">
    <property type="component" value="Unassembled WGS sequence"/>
</dbReference>
<dbReference type="OrthoDB" id="80466at2157"/>
<dbReference type="UniPathway" id="UPA00277">
    <property type="reaction ID" value="UER00407"/>
</dbReference>
<sequence length="432" mass="49880">MISISADFDPVHKGHEELIKKAKEIADKKGSEVVIYMNKGYSANHAPFFTPFEAREEMALALGADKVIAIEGLHHRLILSYSVPIRLAKMHEDGVTDYITAADISLNQVKSYAQRFIDEGSFLGMPQDFPNRNVIRWYAINEFLSKKFNRKIDFHLIPEVTSPRKISGRFIRKDILKNNLVISDDIKKLLPKTTIEILEREIDNGTIPGKRNMKVLKHKMNTYSRSSLANIAYLNGKVINKIVEGRFYKEDEESIWASFRRADYGPVMTRLAATCIEEEVRKEEVLKLMRDYEEKGVIPSEQNVDKIIERAWYVAEEVDKGVSAKEANEKFRKKHDLKLNPLMTLEAGLNLTKFEAKKVHEGLDANVFIDKDNKISCEIKEKKIKIKTNLKLPSKEVTYLRYILDSRYIPVSGELIKNKRNDYRVKITIHNY</sequence>
<dbReference type="RefSeq" id="WP_074798455.1">
    <property type="nucleotide sequence ID" value="NZ_FOTL01000013.1"/>
</dbReference>
<evidence type="ECO:0000313" key="4">
    <source>
        <dbReference type="Proteomes" id="UP000183442"/>
    </source>
</evidence>
<dbReference type="Pfam" id="PF01467">
    <property type="entry name" value="CTP_transf_like"/>
    <property type="match status" value="1"/>
</dbReference>
<reference evidence="4" key="1">
    <citation type="submission" date="2016-10" db="EMBL/GenBank/DDBJ databases">
        <authorList>
            <person name="Varghese N."/>
        </authorList>
    </citation>
    <scope>NUCLEOTIDE SEQUENCE [LARGE SCALE GENOMIC DNA]</scope>
    <source>
        <strain evidence="4">DSM 16632</strain>
    </source>
</reference>
<dbReference type="AlphaFoldDB" id="A0A1I4I0A1"/>
<feature type="domain" description="Putative cytidyltransferase-related C-terminal region" evidence="2">
    <location>
        <begin position="147"/>
        <end position="282"/>
    </location>
</feature>
<dbReference type="NCBIfam" id="TIGR00125">
    <property type="entry name" value="cyt_tran_rel"/>
    <property type="match status" value="1"/>
</dbReference>
<dbReference type="InterPro" id="IPR032266">
    <property type="entry name" value="HIGH_NTase1_ass"/>
</dbReference>